<dbReference type="KEGG" id="pex:IZT61_10685"/>
<dbReference type="EMBL" id="CP064939">
    <property type="protein sequence ID" value="QPH41679.1"/>
    <property type="molecule type" value="Genomic_DNA"/>
</dbReference>
<dbReference type="Proteomes" id="UP000594759">
    <property type="component" value="Chromosome"/>
</dbReference>
<name>A0A7S9L387_9SPHI</name>
<protein>
    <submittedName>
        <fullName evidence="1">Uncharacterized protein</fullName>
    </submittedName>
</protein>
<evidence type="ECO:0000313" key="2">
    <source>
        <dbReference type="Proteomes" id="UP000594759"/>
    </source>
</evidence>
<dbReference type="Gene3D" id="2.180.10.10">
    <property type="entry name" value="RHS repeat-associated core"/>
    <property type="match status" value="1"/>
</dbReference>
<sequence length="267" mass="30018">MSKFLNILLAFFIAAISFTCKKDKPAPPVINGDCKISSIQHYDDNNLDFTEVFTYDGNKRLIKASKESADFNIAYTSDKIILTHSDGAKTELTLDNDKVTRADDSGGQYETYRYNAEGYLTQIKHFYNATVYDVTDITYNGDNLSTAVKVAFDQSRTVITYEYSTELASSTLFIAEPLYADLIGHFLPGIPFGKQSKNLKVKSRETYIENDPINTSESEIIATFTYEKGATGHYSAVHGKFKEIYSIAGRKLSDSWTERKDITYACD</sequence>
<proteinExistence type="predicted"/>
<dbReference type="AlphaFoldDB" id="A0A7S9L387"/>
<organism evidence="1 2">
    <name type="scientific">Pedobacter endophyticus</name>
    <dbReference type="NCBI Taxonomy" id="2789740"/>
    <lineage>
        <taxon>Bacteria</taxon>
        <taxon>Pseudomonadati</taxon>
        <taxon>Bacteroidota</taxon>
        <taxon>Sphingobacteriia</taxon>
        <taxon>Sphingobacteriales</taxon>
        <taxon>Sphingobacteriaceae</taxon>
        <taxon>Pedobacter</taxon>
    </lineage>
</organism>
<gene>
    <name evidence="1" type="ORF">IZT61_10685</name>
</gene>
<accession>A0A7S9L387</accession>
<evidence type="ECO:0000313" key="1">
    <source>
        <dbReference type="EMBL" id="QPH41679.1"/>
    </source>
</evidence>
<reference evidence="1 2" key="1">
    <citation type="submission" date="2020-11" db="EMBL/GenBank/DDBJ databases">
        <title>Pedobacter endophytica, an endophytic bacteria isolated form Carex pumila.</title>
        <authorList>
            <person name="Peng Y."/>
            <person name="Jiang L."/>
            <person name="Lee J."/>
        </authorList>
    </citation>
    <scope>NUCLEOTIDE SEQUENCE [LARGE SCALE GENOMIC DNA]</scope>
    <source>
        <strain evidence="1 2">JBR3-12</strain>
    </source>
</reference>
<dbReference type="CDD" id="cd12871">
    <property type="entry name" value="Bacuni_01323_like"/>
    <property type="match status" value="1"/>
</dbReference>
<dbReference type="RefSeq" id="WP_196101116.1">
    <property type="nucleotide sequence ID" value="NZ_CP064939.1"/>
</dbReference>
<keyword evidence="2" id="KW-1185">Reference proteome</keyword>